<name>A0A2P2NQC4_RHIMU</name>
<organism evidence="1">
    <name type="scientific">Rhizophora mucronata</name>
    <name type="common">Asiatic mangrove</name>
    <dbReference type="NCBI Taxonomy" id="61149"/>
    <lineage>
        <taxon>Eukaryota</taxon>
        <taxon>Viridiplantae</taxon>
        <taxon>Streptophyta</taxon>
        <taxon>Embryophyta</taxon>
        <taxon>Tracheophyta</taxon>
        <taxon>Spermatophyta</taxon>
        <taxon>Magnoliopsida</taxon>
        <taxon>eudicotyledons</taxon>
        <taxon>Gunneridae</taxon>
        <taxon>Pentapetalae</taxon>
        <taxon>rosids</taxon>
        <taxon>fabids</taxon>
        <taxon>Malpighiales</taxon>
        <taxon>Rhizophoraceae</taxon>
        <taxon>Rhizophora</taxon>
    </lineage>
</organism>
<protein>
    <submittedName>
        <fullName evidence="1">Uncharacterized protein</fullName>
    </submittedName>
</protein>
<dbReference type="AlphaFoldDB" id="A0A2P2NQC4"/>
<sequence>MAQVVLRNMNRLQQDLGSQENL</sequence>
<proteinExistence type="predicted"/>
<reference evidence="1" key="1">
    <citation type="submission" date="2018-02" db="EMBL/GenBank/DDBJ databases">
        <title>Rhizophora mucronata_Transcriptome.</title>
        <authorList>
            <person name="Meera S.P."/>
            <person name="Sreeshan A."/>
            <person name="Augustine A."/>
        </authorList>
    </citation>
    <scope>NUCLEOTIDE SEQUENCE</scope>
    <source>
        <tissue evidence="1">Leaf</tissue>
    </source>
</reference>
<dbReference type="EMBL" id="GGEC01064213">
    <property type="protein sequence ID" value="MBX44697.1"/>
    <property type="molecule type" value="Transcribed_RNA"/>
</dbReference>
<accession>A0A2P2NQC4</accession>
<evidence type="ECO:0000313" key="1">
    <source>
        <dbReference type="EMBL" id="MBX44697.1"/>
    </source>
</evidence>